<comment type="caution">
    <text evidence="8">The sequence shown here is derived from an EMBL/GenBank/DDBJ whole genome shotgun (WGS) entry which is preliminary data.</text>
</comment>
<dbReference type="Gene3D" id="2.40.50.140">
    <property type="entry name" value="Nucleic acid-binding proteins"/>
    <property type="match status" value="1"/>
</dbReference>
<dbReference type="AlphaFoldDB" id="A0A261Y3U1"/>
<keyword evidence="2 5" id="KW-0479">Metal-binding</keyword>
<dbReference type="InterPro" id="IPR041093">
    <property type="entry name" value="Dis3l2-like_C"/>
</dbReference>
<evidence type="ECO:0000313" key="8">
    <source>
        <dbReference type="EMBL" id="OZJ05296.1"/>
    </source>
</evidence>
<keyword evidence="1 5" id="KW-0963">Cytoplasm</keyword>
<dbReference type="SUPFAM" id="SSF50249">
    <property type="entry name" value="Nucleic acid-binding proteins"/>
    <property type="match status" value="2"/>
</dbReference>
<dbReference type="PANTHER" id="PTHR23355">
    <property type="entry name" value="RIBONUCLEASE"/>
    <property type="match status" value="1"/>
</dbReference>
<dbReference type="GO" id="GO:0000175">
    <property type="term" value="F:3'-5'-RNA exonuclease activity"/>
    <property type="evidence" value="ECO:0007669"/>
    <property type="project" value="UniProtKB-UniRule"/>
</dbReference>
<feature type="region of interest" description="Disordered" evidence="6">
    <location>
        <begin position="118"/>
        <end position="150"/>
    </location>
</feature>
<dbReference type="InterPro" id="IPR050180">
    <property type="entry name" value="RNR_Ribonuclease"/>
</dbReference>
<organism evidence="8 9">
    <name type="scientific">Bifiguratus adelaidae</name>
    <dbReference type="NCBI Taxonomy" id="1938954"/>
    <lineage>
        <taxon>Eukaryota</taxon>
        <taxon>Fungi</taxon>
        <taxon>Fungi incertae sedis</taxon>
        <taxon>Mucoromycota</taxon>
        <taxon>Mucoromycotina</taxon>
        <taxon>Endogonomycetes</taxon>
        <taxon>Endogonales</taxon>
        <taxon>Endogonales incertae sedis</taxon>
        <taxon>Bifiguratus</taxon>
    </lineage>
</organism>
<dbReference type="InterPro" id="IPR012340">
    <property type="entry name" value="NA-bd_OB-fold"/>
</dbReference>
<dbReference type="GO" id="GO:0000956">
    <property type="term" value="P:nuclear-transcribed mRNA catabolic process"/>
    <property type="evidence" value="ECO:0007669"/>
    <property type="project" value="UniProtKB-UniRule"/>
</dbReference>
<dbReference type="Gene3D" id="2.40.50.700">
    <property type="match status" value="1"/>
</dbReference>
<evidence type="ECO:0000256" key="4">
    <source>
        <dbReference type="ARBA" id="ARBA00022884"/>
    </source>
</evidence>
<evidence type="ECO:0000256" key="2">
    <source>
        <dbReference type="ARBA" id="ARBA00022723"/>
    </source>
</evidence>
<dbReference type="PANTHER" id="PTHR23355:SF9">
    <property type="entry name" value="DIS3-LIKE EXONUCLEASE 2"/>
    <property type="match status" value="1"/>
</dbReference>
<feature type="binding site" evidence="5">
    <location>
        <position position="443"/>
    </location>
    <ligand>
        <name>Mg(2+)</name>
        <dbReference type="ChEBI" id="CHEBI:18420"/>
    </ligand>
</feature>
<dbReference type="EC" id="3.1.13.-" evidence="5"/>
<comment type="cofactor">
    <cofactor evidence="5">
        <name>Mg(2+)</name>
        <dbReference type="ChEBI" id="CHEBI:18420"/>
    </cofactor>
    <cofactor evidence="5">
        <name>Mn(2+)</name>
        <dbReference type="ChEBI" id="CHEBI:29035"/>
    </cofactor>
</comment>
<dbReference type="InterPro" id="IPR028591">
    <property type="entry name" value="DIS3L2"/>
</dbReference>
<dbReference type="GO" id="GO:0046872">
    <property type="term" value="F:metal ion binding"/>
    <property type="evidence" value="ECO:0007669"/>
    <property type="project" value="UniProtKB-KW"/>
</dbReference>
<reference evidence="8 9" key="1">
    <citation type="journal article" date="2017" name="Mycologia">
        <title>Bifiguratus adelaidae, gen. et sp. nov., a new member of Mucoromycotina in endophytic and soil-dwelling habitats.</title>
        <authorList>
            <person name="Torres-Cruz T.J."/>
            <person name="Billingsley Tobias T.L."/>
            <person name="Almatruk M."/>
            <person name="Hesse C."/>
            <person name="Kuske C.R."/>
            <person name="Desiro A."/>
            <person name="Benucci G.M."/>
            <person name="Bonito G."/>
            <person name="Stajich J.E."/>
            <person name="Dunlap C."/>
            <person name="Arnold A.E."/>
            <person name="Porras-Alfaro A."/>
        </authorList>
    </citation>
    <scope>NUCLEOTIDE SEQUENCE [LARGE SCALE GENOMIC DNA]</scope>
    <source>
        <strain evidence="8 9">AZ0501</strain>
    </source>
</reference>
<dbReference type="HAMAP" id="MF_03045">
    <property type="entry name" value="DIS3L2"/>
    <property type="match status" value="1"/>
</dbReference>
<proteinExistence type="inferred from homology"/>
<keyword evidence="5" id="KW-0269">Exonuclease</keyword>
<gene>
    <name evidence="8" type="ORF">BZG36_01948</name>
</gene>
<feature type="region of interest" description="Disordered" evidence="6">
    <location>
        <begin position="1"/>
        <end position="36"/>
    </location>
</feature>
<feature type="site" description="Important for catalytic activity" evidence="5">
    <location>
        <position position="442"/>
    </location>
</feature>
<feature type="region of interest" description="Disordered" evidence="6">
    <location>
        <begin position="866"/>
        <end position="895"/>
    </location>
</feature>
<dbReference type="EMBL" id="MVBO01000018">
    <property type="protein sequence ID" value="OZJ05296.1"/>
    <property type="molecule type" value="Genomic_DNA"/>
</dbReference>
<keyword evidence="5" id="KW-0540">Nuclease</keyword>
<evidence type="ECO:0000256" key="5">
    <source>
        <dbReference type="HAMAP-Rule" id="MF_03045"/>
    </source>
</evidence>
<dbReference type="OrthoDB" id="372421at2759"/>
<sequence>MSKRSHPRRYPPLSATFVHSATAEGEYHTPDRTTAPVAPATVTLTSSRQPTVHPLAFDTEQLDAQAQKEKTLEALDDVISLLKDVDVHDKALHVTTQAESPAANEGAIPQQHKHKYGLGFAPSKRRQPQGQTSEASTTTVTSNDETESAESAAQATSFFLDYMPDDEVQKQIKEGKLCIGRIRINKKNTSEAYAVCDALGADILILGFRKRNRALEGDKVAIRLTDLDKTLQMKEASDRKKFPRKPIVDQSLSQTLEESIAGNGLSTLSHIKYCGEVVAIIEKAQQHPYPGILVYQRPQGNKVKINTINPGSRSARDIYFKASDKRMPTMAISAASLNPDIIKDLSSLSQRLFLAEIRSWPANVEYPLGQIKQEIGLIGDLKAETLGILAENNVDDSDFSPAVLQCLPQTPWRIPQQQYKIRRDFRAGRIFTIDPETARDLDDAVSIKRVDGFWEVGVHIADVSHFVKEGSALDEAAERRATSTYMTEMVVPMLPRLLCEELCSLNPGVDRLTFSVVWKMSEDAEILDTWFGKSIIKSCAKLAYSHAQSVIEGGHIPSTVEITDHNVHDVESDILQLHAFAKTLRARRFENGALTMNNIKLSFNLDDNMHPEGVYVYRQQDANKLIEEFMLLANMSVANQISKYFPEIALLRRHSAPIQRRLDEFCDQAEKLGFDFDGTSAKTLQECFDNVDTPEVRMVLWLLATKPMVRATYFCTGIVEEKDWRHYALNVPKYTHFTSPIRRYADVIVHRQLEASLTHGNFKLDSLRVEAIAKQCNDRKEAAKNAQEQSGHLYLCVYLVRLEAEQGPVIREAIVIAVLDQAFDILVPEFGIEKRIHMDALSISRFTHDQAKCQLTLVWPTTRPQQDQTLQKLPQSSEMELSDTNNTSSDVNTNGDSSIRASMFDTYIVKQEIRVLARLMVTLKPNMARSPPIINASPVPPTFA</sequence>
<feature type="compositionally biased region" description="Polar residues" evidence="6">
    <location>
        <begin position="866"/>
        <end position="879"/>
    </location>
</feature>
<feature type="compositionally biased region" description="Polar residues" evidence="6">
    <location>
        <begin position="128"/>
        <end position="143"/>
    </location>
</feature>
<evidence type="ECO:0000256" key="3">
    <source>
        <dbReference type="ARBA" id="ARBA00022842"/>
    </source>
</evidence>
<comment type="subcellular location">
    <subcellularLocation>
        <location evidence="5">Cytoplasm</location>
    </subcellularLocation>
    <subcellularLocation>
        <location evidence="5">Cytoplasm</location>
        <location evidence="5">P-body</location>
    </subcellularLocation>
</comment>
<dbReference type="SMART" id="SM00955">
    <property type="entry name" value="RNB"/>
    <property type="match status" value="1"/>
</dbReference>
<keyword evidence="3 5" id="KW-0460">Magnesium</keyword>
<name>A0A261Y3U1_9FUNG</name>
<keyword evidence="5" id="KW-0378">Hydrolase</keyword>
<dbReference type="Proteomes" id="UP000242875">
    <property type="component" value="Unassembled WGS sequence"/>
</dbReference>
<protein>
    <recommendedName>
        <fullName evidence="5">DIS3-like exonuclease 2</fullName>
        <ecNumber evidence="5">3.1.13.-</ecNumber>
    </recommendedName>
</protein>
<dbReference type="InterPro" id="IPR041505">
    <property type="entry name" value="Dis3_CSD2"/>
</dbReference>
<dbReference type="GO" id="GO:1990074">
    <property type="term" value="P:polyuridylation-dependent mRNA catabolic process"/>
    <property type="evidence" value="ECO:0007669"/>
    <property type="project" value="UniProtKB-UniRule"/>
</dbReference>
<feature type="binding site" evidence="5">
    <location>
        <position position="434"/>
    </location>
    <ligand>
        <name>Mg(2+)</name>
        <dbReference type="ChEBI" id="CHEBI:18420"/>
    </ligand>
</feature>
<keyword evidence="9" id="KW-1185">Reference proteome</keyword>
<dbReference type="GO" id="GO:0000932">
    <property type="term" value="C:P-body"/>
    <property type="evidence" value="ECO:0007669"/>
    <property type="project" value="UniProtKB-SubCell"/>
</dbReference>
<evidence type="ECO:0000256" key="1">
    <source>
        <dbReference type="ARBA" id="ARBA00022490"/>
    </source>
</evidence>
<accession>A0A261Y3U1</accession>
<dbReference type="GO" id="GO:0003723">
    <property type="term" value="F:RNA binding"/>
    <property type="evidence" value="ECO:0007669"/>
    <property type="project" value="UniProtKB-KW"/>
</dbReference>
<keyword evidence="5" id="KW-0464">Manganese</keyword>
<evidence type="ECO:0000313" key="9">
    <source>
        <dbReference type="Proteomes" id="UP000242875"/>
    </source>
</evidence>
<evidence type="ECO:0000259" key="7">
    <source>
        <dbReference type="SMART" id="SM00955"/>
    </source>
</evidence>
<evidence type="ECO:0000256" key="6">
    <source>
        <dbReference type="SAM" id="MobiDB-lite"/>
    </source>
</evidence>
<dbReference type="Pfam" id="PF17849">
    <property type="entry name" value="OB_Dis3"/>
    <property type="match status" value="1"/>
</dbReference>
<dbReference type="InterPro" id="IPR022966">
    <property type="entry name" value="RNase_II/R_CS"/>
</dbReference>
<keyword evidence="4 5" id="KW-0694">RNA-binding</keyword>
<dbReference type="Pfam" id="PF17877">
    <property type="entry name" value="Dis3l2_C_term"/>
    <property type="match status" value="1"/>
</dbReference>
<comment type="similarity">
    <text evidence="5">Belongs to the RNR ribonuclease family. DIS3L2 subfamily.</text>
</comment>
<dbReference type="Pfam" id="PF00773">
    <property type="entry name" value="RNB"/>
    <property type="match status" value="1"/>
</dbReference>
<dbReference type="PROSITE" id="PS01175">
    <property type="entry name" value="RIBONUCLEASE_II"/>
    <property type="match status" value="1"/>
</dbReference>
<dbReference type="InterPro" id="IPR001900">
    <property type="entry name" value="RNase_II/R"/>
</dbReference>
<comment type="function">
    <text evidence="5">3'-5'-exoribonuclease that specifically recognizes RNAs polyuridylated at their 3' end and mediates their degradation. Component of an exosome-independent RNA degradation pathway that mediates degradation of cytoplasmic mRNAs that have been deadenylated and subsequently uridylated at their 3'.</text>
</comment>
<dbReference type="Gene3D" id="2.40.50.690">
    <property type="match status" value="1"/>
</dbReference>
<feature type="compositionally biased region" description="Low complexity" evidence="6">
    <location>
        <begin position="882"/>
        <end position="895"/>
    </location>
</feature>
<feature type="domain" description="RNB" evidence="7">
    <location>
        <begin position="422"/>
        <end position="759"/>
    </location>
</feature>